<geneLocation type="plasmid" evidence="1 2">
    <name>pBB1</name>
</geneLocation>
<reference evidence="1 2" key="1">
    <citation type="journal article" date="2011" name="J. Bacteriol.">
        <title>Complete genome sequence of the type strain Cupriavidus necator N-1.</title>
        <authorList>
            <person name="Poehlein A."/>
            <person name="Kusian B."/>
            <person name="Friedrich B."/>
            <person name="Daniel R."/>
            <person name="Bowien B."/>
        </authorList>
    </citation>
    <scope>NUCLEOTIDE SEQUENCE [LARGE SCALE GENOMIC DNA]</scope>
    <source>
        <strain evidence="2">ATCC 43291 / DSM 13513 / CCUG 52238 / LMG 8453 / N-1</strain>
        <plasmid evidence="1 2">pBB1</plasmid>
    </source>
</reference>
<dbReference type="Proteomes" id="UP000006798">
    <property type="component" value="Plasmid pBB1"/>
</dbReference>
<accession>F8GU29</accession>
<dbReference type="KEGG" id="cnc:CNE_BB1p08190"/>
<dbReference type="EC" id="2.7.7.7" evidence="1"/>
<keyword evidence="1" id="KW-0614">Plasmid</keyword>
<gene>
    <name evidence="1" type="primary">dnaE</name>
    <name evidence="1" type="ordered locus">CNE_BB1p08190</name>
</gene>
<organism evidence="1 2">
    <name type="scientific">Cupriavidus necator (strain ATCC 43291 / DSM 13513 / CCUG 52238 / LMG 8453 / N-1)</name>
    <name type="common">Ralstonia eutropha</name>
    <dbReference type="NCBI Taxonomy" id="1042878"/>
    <lineage>
        <taxon>Bacteria</taxon>
        <taxon>Pseudomonadati</taxon>
        <taxon>Pseudomonadota</taxon>
        <taxon>Betaproteobacteria</taxon>
        <taxon>Burkholderiales</taxon>
        <taxon>Burkholderiaceae</taxon>
        <taxon>Cupriavidus</taxon>
    </lineage>
</organism>
<evidence type="ECO:0000313" key="1">
    <source>
        <dbReference type="EMBL" id="AEI82233.1"/>
    </source>
</evidence>
<dbReference type="AlphaFoldDB" id="F8GU29"/>
<dbReference type="HOGENOM" id="CLU_065089_2_1_4"/>
<proteinExistence type="predicted"/>
<dbReference type="EMBL" id="CP002879">
    <property type="protein sequence ID" value="AEI82233.1"/>
    <property type="molecule type" value="Genomic_DNA"/>
</dbReference>
<dbReference type="CDD" id="cd04485">
    <property type="entry name" value="DnaE_OBF"/>
    <property type="match status" value="1"/>
</dbReference>
<evidence type="ECO:0000313" key="2">
    <source>
        <dbReference type="Proteomes" id="UP000006798"/>
    </source>
</evidence>
<protein>
    <submittedName>
        <fullName evidence="1">Error-prone DNA polymerase DnaE</fullName>
        <ecNumber evidence="1">2.7.7.7</ecNumber>
    </submittedName>
</protein>
<sequence length="70" mass="7744">MRGCPNDGLVNVIVWPGVLEAFRKEILSATLAGVYGQWQCEDGVRHLVAQRMVDLSPLLGRLETGSRNFC</sequence>
<keyword evidence="1" id="KW-0808">Transferase</keyword>
<dbReference type="GO" id="GO:0003887">
    <property type="term" value="F:DNA-directed DNA polymerase activity"/>
    <property type="evidence" value="ECO:0007669"/>
    <property type="project" value="UniProtKB-EC"/>
</dbReference>
<keyword evidence="1" id="KW-0548">Nucleotidyltransferase</keyword>
<name>F8GU29_CUPNN</name>